<sequence length="423" mass="48257">MKMPSRSKISVAGNCSLRSFIMKFCRWYPEPAEASHFDYSPDTTDVHSTRIRAWVNILQTNRSLEELQLNRSAFKPADWDIFFATLQNNNTGLKRVFVEGLNWYFHCRGILASCGSEQKTAAPSRPDAIITRCKQLCNIGFWLEVKQDVVWFEKAISTLRSCSHVTTLAVDVHRPELERDVQELIADYIKHTITLKTLRLSFPIIFGTNATQSASIVKTIAALKNNSSIRKLFLVYREFTDEEASLFTALMKSNKTIYDLEIFTSMASTETLVNRLSPGFAANYTLVSLRFHWRRLPLTRHFYYVNDVVRRNTDLVTRAAHCTAGNVSRTCAEALELVAENPALLEKICELQSLGQKDAAQVVRNTRATLLGLDDFMRITDVVKTRVTCSSSEDYNLQLNDVDEYSWLQVRRLLRLSDVLTPA</sequence>
<dbReference type="SUPFAM" id="SSF52047">
    <property type="entry name" value="RNI-like"/>
    <property type="match status" value="1"/>
</dbReference>
<dbReference type="InterPro" id="IPR052201">
    <property type="entry name" value="LRR-containing_regulator"/>
</dbReference>
<dbReference type="OMA" id="SHTHVES"/>
<keyword evidence="3" id="KW-1185">Reference proteome</keyword>
<keyword evidence="1" id="KW-0677">Repeat</keyword>
<dbReference type="VEuPathDB" id="VectorBase:HLOH_064629"/>
<protein>
    <submittedName>
        <fullName evidence="2">Uncharacterized protein</fullName>
    </submittedName>
</protein>
<comment type="caution">
    <text evidence="2">The sequence shown here is derived from an EMBL/GenBank/DDBJ whole genome shotgun (WGS) entry which is preliminary data.</text>
</comment>
<evidence type="ECO:0000256" key="1">
    <source>
        <dbReference type="ARBA" id="ARBA00022737"/>
    </source>
</evidence>
<dbReference type="OrthoDB" id="6477647at2759"/>
<dbReference type="InterPro" id="IPR032675">
    <property type="entry name" value="LRR_dom_sf"/>
</dbReference>
<dbReference type="EMBL" id="JABSTR010000007">
    <property type="protein sequence ID" value="KAH9375751.1"/>
    <property type="molecule type" value="Genomic_DNA"/>
</dbReference>
<gene>
    <name evidence="2" type="ORF">HPB48_014635</name>
</gene>
<dbReference type="PANTHER" id="PTHR24111:SF0">
    <property type="entry name" value="LEUCINE-RICH REPEAT-CONTAINING PROTEIN"/>
    <property type="match status" value="1"/>
</dbReference>
<evidence type="ECO:0000313" key="2">
    <source>
        <dbReference type="EMBL" id="KAH9375751.1"/>
    </source>
</evidence>
<reference evidence="2 3" key="1">
    <citation type="journal article" date="2020" name="Cell">
        <title>Large-Scale Comparative Analyses of Tick Genomes Elucidate Their Genetic Diversity and Vector Capacities.</title>
        <authorList>
            <consortium name="Tick Genome and Microbiome Consortium (TIGMIC)"/>
            <person name="Jia N."/>
            <person name="Wang J."/>
            <person name="Shi W."/>
            <person name="Du L."/>
            <person name="Sun Y."/>
            <person name="Zhan W."/>
            <person name="Jiang J.F."/>
            <person name="Wang Q."/>
            <person name="Zhang B."/>
            <person name="Ji P."/>
            <person name="Bell-Sakyi L."/>
            <person name="Cui X.M."/>
            <person name="Yuan T.T."/>
            <person name="Jiang B.G."/>
            <person name="Yang W.F."/>
            <person name="Lam T.T."/>
            <person name="Chang Q.C."/>
            <person name="Ding S.J."/>
            <person name="Wang X.J."/>
            <person name="Zhu J.G."/>
            <person name="Ruan X.D."/>
            <person name="Zhao L."/>
            <person name="Wei J.T."/>
            <person name="Ye R.Z."/>
            <person name="Que T.C."/>
            <person name="Du C.H."/>
            <person name="Zhou Y.H."/>
            <person name="Cheng J.X."/>
            <person name="Dai P.F."/>
            <person name="Guo W.B."/>
            <person name="Han X.H."/>
            <person name="Huang E.J."/>
            <person name="Li L.F."/>
            <person name="Wei W."/>
            <person name="Gao Y.C."/>
            <person name="Liu J.Z."/>
            <person name="Shao H.Z."/>
            <person name="Wang X."/>
            <person name="Wang C.C."/>
            <person name="Yang T.C."/>
            <person name="Huo Q.B."/>
            <person name="Li W."/>
            <person name="Chen H.Y."/>
            <person name="Chen S.E."/>
            <person name="Zhou L.G."/>
            <person name="Ni X.B."/>
            <person name="Tian J.H."/>
            <person name="Sheng Y."/>
            <person name="Liu T."/>
            <person name="Pan Y.S."/>
            <person name="Xia L.Y."/>
            <person name="Li J."/>
            <person name="Zhao F."/>
            <person name="Cao W.C."/>
        </authorList>
    </citation>
    <scope>NUCLEOTIDE SEQUENCE [LARGE SCALE GENOMIC DNA]</scope>
    <source>
        <strain evidence="2">HaeL-2018</strain>
    </source>
</reference>
<dbReference type="Proteomes" id="UP000821853">
    <property type="component" value="Chromosome 5"/>
</dbReference>
<proteinExistence type="predicted"/>
<dbReference type="AlphaFoldDB" id="A0A9J6GMK0"/>
<evidence type="ECO:0000313" key="3">
    <source>
        <dbReference type="Proteomes" id="UP000821853"/>
    </source>
</evidence>
<dbReference type="PANTHER" id="PTHR24111">
    <property type="entry name" value="LEUCINE-RICH REPEAT-CONTAINING PROTEIN 34"/>
    <property type="match status" value="1"/>
</dbReference>
<name>A0A9J6GMK0_HAELO</name>
<dbReference type="Gene3D" id="3.80.10.10">
    <property type="entry name" value="Ribonuclease Inhibitor"/>
    <property type="match status" value="1"/>
</dbReference>
<accession>A0A9J6GMK0</accession>
<organism evidence="2 3">
    <name type="scientific">Haemaphysalis longicornis</name>
    <name type="common">Bush tick</name>
    <dbReference type="NCBI Taxonomy" id="44386"/>
    <lineage>
        <taxon>Eukaryota</taxon>
        <taxon>Metazoa</taxon>
        <taxon>Ecdysozoa</taxon>
        <taxon>Arthropoda</taxon>
        <taxon>Chelicerata</taxon>
        <taxon>Arachnida</taxon>
        <taxon>Acari</taxon>
        <taxon>Parasitiformes</taxon>
        <taxon>Ixodida</taxon>
        <taxon>Ixodoidea</taxon>
        <taxon>Ixodidae</taxon>
        <taxon>Haemaphysalinae</taxon>
        <taxon>Haemaphysalis</taxon>
    </lineage>
</organism>